<evidence type="ECO:0000313" key="2">
    <source>
        <dbReference type="EMBL" id="MBB5807452.1"/>
    </source>
</evidence>
<proteinExistence type="predicted"/>
<name>A0A7W9HS19_9PSEU</name>
<keyword evidence="1" id="KW-1133">Transmembrane helix</keyword>
<sequence length="235" mass="26192">MAKTKWYRRPWVAPFAFVVVAFVAFSLPPYLTLDPADSRVQQPGDYAWYFPALVAHVIFGSVAILTCVLQVWPWFRQRHPVAHRRLGRVYVFGGVLPGGVLAVAIGTVSPFGPLNQTGTVLMGSLWLTFTVVGYRMARQKRFADHRRWMIRSFALTASIMSNRIWGTVASITLIPRLDTTFGGSTIAMTQAIAGFAAWFGWVVPALIAEWWLVERGGARKRRAPVSSAEREPVGV</sequence>
<protein>
    <submittedName>
        <fullName evidence="2">Uncharacterized membrane protein YozB (DUF420 family)</fullName>
    </submittedName>
</protein>
<feature type="transmembrane region" description="Helical" evidence="1">
    <location>
        <begin position="12"/>
        <end position="31"/>
    </location>
</feature>
<dbReference type="Proteomes" id="UP000552097">
    <property type="component" value="Unassembled WGS sequence"/>
</dbReference>
<feature type="transmembrane region" description="Helical" evidence="1">
    <location>
        <begin position="118"/>
        <end position="137"/>
    </location>
</feature>
<dbReference type="EMBL" id="JACHMO010000001">
    <property type="protein sequence ID" value="MBB5807452.1"/>
    <property type="molecule type" value="Genomic_DNA"/>
</dbReference>
<evidence type="ECO:0000256" key="1">
    <source>
        <dbReference type="SAM" id="Phobius"/>
    </source>
</evidence>
<dbReference type="AlphaFoldDB" id="A0A7W9HS19"/>
<keyword evidence="1" id="KW-0812">Transmembrane</keyword>
<dbReference type="RefSeq" id="WP_184927514.1">
    <property type="nucleotide sequence ID" value="NZ_JACHMO010000001.1"/>
</dbReference>
<gene>
    <name evidence="2" type="ORF">F4560_007220</name>
</gene>
<accession>A0A7W9HS19</accession>
<keyword evidence="3" id="KW-1185">Reference proteome</keyword>
<keyword evidence="1" id="KW-0472">Membrane</keyword>
<feature type="transmembrane region" description="Helical" evidence="1">
    <location>
        <begin position="89"/>
        <end position="112"/>
    </location>
</feature>
<comment type="caution">
    <text evidence="2">The sequence shown here is derived from an EMBL/GenBank/DDBJ whole genome shotgun (WGS) entry which is preliminary data.</text>
</comment>
<feature type="transmembrane region" description="Helical" evidence="1">
    <location>
        <begin position="186"/>
        <end position="212"/>
    </location>
</feature>
<feature type="transmembrane region" description="Helical" evidence="1">
    <location>
        <begin position="149"/>
        <end position="174"/>
    </location>
</feature>
<organism evidence="2 3">
    <name type="scientific">Saccharothrix ecbatanensis</name>
    <dbReference type="NCBI Taxonomy" id="1105145"/>
    <lineage>
        <taxon>Bacteria</taxon>
        <taxon>Bacillati</taxon>
        <taxon>Actinomycetota</taxon>
        <taxon>Actinomycetes</taxon>
        <taxon>Pseudonocardiales</taxon>
        <taxon>Pseudonocardiaceae</taxon>
        <taxon>Saccharothrix</taxon>
    </lineage>
</organism>
<dbReference type="Pfam" id="PF10067">
    <property type="entry name" value="DUF2306"/>
    <property type="match status" value="1"/>
</dbReference>
<dbReference type="InterPro" id="IPR018750">
    <property type="entry name" value="DUF2306_membrane"/>
</dbReference>
<feature type="transmembrane region" description="Helical" evidence="1">
    <location>
        <begin position="46"/>
        <end position="69"/>
    </location>
</feature>
<reference evidence="2 3" key="1">
    <citation type="submission" date="2020-08" db="EMBL/GenBank/DDBJ databases">
        <title>Sequencing the genomes of 1000 actinobacteria strains.</title>
        <authorList>
            <person name="Klenk H.-P."/>
        </authorList>
    </citation>
    <scope>NUCLEOTIDE SEQUENCE [LARGE SCALE GENOMIC DNA]</scope>
    <source>
        <strain evidence="2 3">DSM 45486</strain>
    </source>
</reference>
<evidence type="ECO:0000313" key="3">
    <source>
        <dbReference type="Proteomes" id="UP000552097"/>
    </source>
</evidence>